<reference evidence="1 2" key="1">
    <citation type="submission" date="2017-03" db="EMBL/GenBank/DDBJ databases">
        <title>Pseudomonas azotoformans: Salt tolerant bacteria having multiple plant growth promoting attributes.</title>
        <authorList>
            <person name="Srivastava A.K."/>
            <person name="Sharma A."/>
            <person name="Srivastava A.K."/>
            <person name="Jamali H."/>
            <person name="Yadav J."/>
            <person name="Srivastava R."/>
            <person name="Kashyap P.L."/>
            <person name="Chakdar H."/>
            <person name="Saxena A.K."/>
        </authorList>
    </citation>
    <scope>NUCLEOTIDE SEQUENCE [LARGE SCALE GENOMIC DNA]</scope>
    <source>
        <strain evidence="1 2">SC 14</strain>
    </source>
</reference>
<gene>
    <name evidence="1" type="ORF">B4O85_08535</name>
</gene>
<dbReference type="Proteomes" id="UP000290481">
    <property type="component" value="Unassembled WGS sequence"/>
</dbReference>
<comment type="caution">
    <text evidence="1">The sequence shown here is derived from an EMBL/GenBank/DDBJ whole genome shotgun (WGS) entry which is preliminary data.</text>
</comment>
<name>A0A4Q0HW13_PSEAZ</name>
<proteinExistence type="predicted"/>
<sequence length="377" mass="42117">MEVERIADSGGRVELWAYDWDLQSTPAYKVNRQFLGYEQPLQLGHGPSHHVKEAICWSYGRTLGNIAVVSEELLGSFPSDRGDDAILACDIVEAGKMRNGQKRWWCRTHQKHWGTKGDIAAARASGVVKCSNHMQPMSYVINPPHVKMEDHSEVGIWCSLPPALTTDQVQVKRRPQIHVHLRADPAGRKHVDTDFDAISLHYNPAGDLFANNEITKVHVTPPAALEFVLALENGLEMGCINCRDCGYPHLDLGDFARIPHAKHLCGNCGRDNTWSRGPIASTPLKPLHDQFSKANQYIDVQSIIDLDHYVGCSFDVWASTPAILWTADRPQERGIHVHVRDANGKWLIDDTFGVVIHQGQILNRLSLLNTMVANTII</sequence>
<accession>A0A4Q0HW13</accession>
<dbReference type="AlphaFoldDB" id="A0A4Q0HW13"/>
<evidence type="ECO:0000313" key="1">
    <source>
        <dbReference type="EMBL" id="RXE53531.1"/>
    </source>
</evidence>
<organism evidence="1 2">
    <name type="scientific">Pseudomonas azotoformans</name>
    <dbReference type="NCBI Taxonomy" id="47878"/>
    <lineage>
        <taxon>Bacteria</taxon>
        <taxon>Pseudomonadati</taxon>
        <taxon>Pseudomonadota</taxon>
        <taxon>Gammaproteobacteria</taxon>
        <taxon>Pseudomonadales</taxon>
        <taxon>Pseudomonadaceae</taxon>
        <taxon>Pseudomonas</taxon>
    </lineage>
</organism>
<evidence type="ECO:0000313" key="2">
    <source>
        <dbReference type="Proteomes" id="UP000290481"/>
    </source>
</evidence>
<protein>
    <submittedName>
        <fullName evidence="1">Uncharacterized protein</fullName>
    </submittedName>
</protein>
<dbReference type="EMBL" id="MZZJ01000003">
    <property type="protein sequence ID" value="RXE53531.1"/>
    <property type="molecule type" value="Genomic_DNA"/>
</dbReference>